<evidence type="ECO:0000313" key="2">
    <source>
        <dbReference type="Proteomes" id="UP000596742"/>
    </source>
</evidence>
<name>A0A8B6FI61_MYTGA</name>
<dbReference type="Proteomes" id="UP000596742">
    <property type="component" value="Unassembled WGS sequence"/>
</dbReference>
<sequence>MDTASRNTVHGISSNYGAQQPFVPTSFIQKMIAFFTQTTIIYVHPDVKVKQEGDIVHVLIKRGSNGQSNIEITLPSNGNLQYFSSTHDITELKLLFGRFSLEAENIENIQNRMFDINSDLDLENQSCLTNK</sequence>
<dbReference type="OrthoDB" id="10438976at2759"/>
<evidence type="ECO:0000313" key="1">
    <source>
        <dbReference type="EMBL" id="VDI49611.1"/>
    </source>
</evidence>
<gene>
    <name evidence="1" type="ORF">MGAL_10B000621</name>
</gene>
<proteinExistence type="predicted"/>
<feature type="non-terminal residue" evidence="1">
    <location>
        <position position="1"/>
    </location>
</feature>
<keyword evidence="2" id="KW-1185">Reference proteome</keyword>
<accession>A0A8B6FI61</accession>
<comment type="caution">
    <text evidence="1">The sequence shown here is derived from an EMBL/GenBank/DDBJ whole genome shotgun (WGS) entry which is preliminary data.</text>
</comment>
<reference evidence="1" key="1">
    <citation type="submission" date="2018-11" db="EMBL/GenBank/DDBJ databases">
        <authorList>
            <person name="Alioto T."/>
            <person name="Alioto T."/>
        </authorList>
    </citation>
    <scope>NUCLEOTIDE SEQUENCE</scope>
</reference>
<protein>
    <submittedName>
        <fullName evidence="1">Uncharacterized protein</fullName>
    </submittedName>
</protein>
<organism evidence="1 2">
    <name type="scientific">Mytilus galloprovincialis</name>
    <name type="common">Mediterranean mussel</name>
    <dbReference type="NCBI Taxonomy" id="29158"/>
    <lineage>
        <taxon>Eukaryota</taxon>
        <taxon>Metazoa</taxon>
        <taxon>Spiralia</taxon>
        <taxon>Lophotrochozoa</taxon>
        <taxon>Mollusca</taxon>
        <taxon>Bivalvia</taxon>
        <taxon>Autobranchia</taxon>
        <taxon>Pteriomorphia</taxon>
        <taxon>Mytilida</taxon>
        <taxon>Mytiloidea</taxon>
        <taxon>Mytilidae</taxon>
        <taxon>Mytilinae</taxon>
        <taxon>Mytilus</taxon>
    </lineage>
</organism>
<dbReference type="EMBL" id="UYJE01006849">
    <property type="protein sequence ID" value="VDI49611.1"/>
    <property type="molecule type" value="Genomic_DNA"/>
</dbReference>
<dbReference type="AlphaFoldDB" id="A0A8B6FI61"/>